<dbReference type="Proteomes" id="UP000602532">
    <property type="component" value="Unassembled WGS sequence"/>
</dbReference>
<dbReference type="EMBL" id="JACSPM010000001">
    <property type="protein sequence ID" value="MBD8022997.1"/>
    <property type="molecule type" value="Genomic_DNA"/>
</dbReference>
<sequence length="92" mass="9702">MHDTTWAPGVASQLHIVARELAAVSDRLVDVAALARALSAATDWQSSAATVFHARAEEWAGDVSGLVCLAETARLSALRARDAVLFSSDRGL</sequence>
<evidence type="ECO:0008006" key="3">
    <source>
        <dbReference type="Google" id="ProtNLM"/>
    </source>
</evidence>
<accession>A0ABR8X0Y9</accession>
<proteinExistence type="predicted"/>
<comment type="caution">
    <text evidence="1">The sequence shown here is derived from an EMBL/GenBank/DDBJ whole genome shotgun (WGS) entry which is preliminary data.</text>
</comment>
<organism evidence="1 2">
    <name type="scientific">Microbacterium gallinarum</name>
    <dbReference type="NCBI Taxonomy" id="2762209"/>
    <lineage>
        <taxon>Bacteria</taxon>
        <taxon>Bacillati</taxon>
        <taxon>Actinomycetota</taxon>
        <taxon>Actinomycetes</taxon>
        <taxon>Micrococcales</taxon>
        <taxon>Microbacteriaceae</taxon>
        <taxon>Microbacterium</taxon>
    </lineage>
</organism>
<name>A0ABR8X0Y9_9MICO</name>
<protein>
    <recommendedName>
        <fullName evidence="3">HNH endonuclease</fullName>
    </recommendedName>
</protein>
<reference evidence="1 2" key="1">
    <citation type="submission" date="2020-08" db="EMBL/GenBank/DDBJ databases">
        <title>A Genomic Blueprint of the Chicken Gut Microbiome.</title>
        <authorList>
            <person name="Gilroy R."/>
            <person name="Ravi A."/>
            <person name="Getino M."/>
            <person name="Pursley I."/>
            <person name="Horton D.L."/>
            <person name="Alikhan N.-F."/>
            <person name="Baker D."/>
            <person name="Gharbi K."/>
            <person name="Hall N."/>
            <person name="Watson M."/>
            <person name="Adriaenssens E.M."/>
            <person name="Foster-Nyarko E."/>
            <person name="Jarju S."/>
            <person name="Secka A."/>
            <person name="Antonio M."/>
            <person name="Oren A."/>
            <person name="Chaudhuri R."/>
            <person name="La Ragione R.M."/>
            <person name="Hildebrand F."/>
            <person name="Pallen M.J."/>
        </authorList>
    </citation>
    <scope>NUCLEOTIDE SEQUENCE [LARGE SCALE GENOMIC DNA]</scope>
    <source>
        <strain evidence="1 2">Sa1CUA4</strain>
    </source>
</reference>
<keyword evidence="2" id="KW-1185">Reference proteome</keyword>
<dbReference type="RefSeq" id="WP_191764889.1">
    <property type="nucleotide sequence ID" value="NZ_JACSPM010000001.1"/>
</dbReference>
<evidence type="ECO:0000313" key="1">
    <source>
        <dbReference type="EMBL" id="MBD8022997.1"/>
    </source>
</evidence>
<evidence type="ECO:0000313" key="2">
    <source>
        <dbReference type="Proteomes" id="UP000602532"/>
    </source>
</evidence>
<gene>
    <name evidence="1" type="ORF">H9622_05240</name>
</gene>